<dbReference type="PANTHER" id="PTHR43788:SF8">
    <property type="entry name" value="DNA-BINDING PROTEIN SMUBP-2"/>
    <property type="match status" value="1"/>
</dbReference>
<proteinExistence type="predicted"/>
<reference evidence="7 8" key="1">
    <citation type="journal article" date="2019" name="Int. J. Syst. Evol. Microbiol.">
        <title>The Global Catalogue of Microorganisms (GCM) 10K type strain sequencing project: providing services to taxonomists for standard genome sequencing and annotation.</title>
        <authorList>
            <consortium name="The Broad Institute Genomics Platform"/>
            <consortium name="The Broad Institute Genome Sequencing Center for Infectious Disease"/>
            <person name="Wu L."/>
            <person name="Ma J."/>
        </authorList>
    </citation>
    <scope>NUCLEOTIDE SEQUENCE [LARGE SCALE GENOMIC DNA]</scope>
    <source>
        <strain evidence="7 8">JCM 17504</strain>
    </source>
</reference>
<keyword evidence="1" id="KW-0547">Nucleotide-binding</keyword>
<evidence type="ECO:0000313" key="8">
    <source>
        <dbReference type="Proteomes" id="UP001501729"/>
    </source>
</evidence>
<gene>
    <name evidence="7" type="ORF">GCM10025751_50470</name>
</gene>
<keyword evidence="2" id="KW-0378">Hydrolase</keyword>
<dbReference type="EMBL" id="BAABKX010000022">
    <property type="protein sequence ID" value="GAA5062728.1"/>
    <property type="molecule type" value="Genomic_DNA"/>
</dbReference>
<evidence type="ECO:0000256" key="4">
    <source>
        <dbReference type="ARBA" id="ARBA00022840"/>
    </source>
</evidence>
<evidence type="ECO:0000256" key="2">
    <source>
        <dbReference type="ARBA" id="ARBA00022801"/>
    </source>
</evidence>
<dbReference type="InterPro" id="IPR050534">
    <property type="entry name" value="Coronavir_polyprotein_1ab"/>
</dbReference>
<dbReference type="GO" id="GO:0005524">
    <property type="term" value="F:ATP binding"/>
    <property type="evidence" value="ECO:0007669"/>
    <property type="project" value="UniProtKB-KW"/>
</dbReference>
<name>A0AAV3UPV0_9EURY</name>
<accession>A0AAV3UPV0</accession>
<dbReference type="PANTHER" id="PTHR43788">
    <property type="entry name" value="DNA2/NAM7 HELICASE FAMILY MEMBER"/>
    <property type="match status" value="1"/>
</dbReference>
<comment type="caution">
    <text evidence="7">The sequence shown here is derived from an EMBL/GenBank/DDBJ whole genome shotgun (WGS) entry which is preliminary data.</text>
</comment>
<dbReference type="Proteomes" id="UP001501729">
    <property type="component" value="Unassembled WGS sequence"/>
</dbReference>
<feature type="domain" description="PD-(D/E)XK endonuclease-like" evidence="5">
    <location>
        <begin position="97"/>
        <end position="330"/>
    </location>
</feature>
<keyword evidence="3" id="KW-0347">Helicase</keyword>
<keyword evidence="8" id="KW-1185">Reference proteome</keyword>
<evidence type="ECO:0000313" key="7">
    <source>
        <dbReference type="EMBL" id="GAA5062728.1"/>
    </source>
</evidence>
<dbReference type="InterPro" id="IPR041679">
    <property type="entry name" value="DNA2/NAM7-like_C"/>
</dbReference>
<evidence type="ECO:0000256" key="1">
    <source>
        <dbReference type="ARBA" id="ARBA00022741"/>
    </source>
</evidence>
<dbReference type="GO" id="GO:0016787">
    <property type="term" value="F:hydrolase activity"/>
    <property type="evidence" value="ECO:0007669"/>
    <property type="project" value="UniProtKB-KW"/>
</dbReference>
<dbReference type="Pfam" id="PF13087">
    <property type="entry name" value="AAA_12"/>
    <property type="match status" value="1"/>
</dbReference>
<dbReference type="InterPro" id="IPR011604">
    <property type="entry name" value="PDDEXK-like_dom_sf"/>
</dbReference>
<evidence type="ECO:0000256" key="3">
    <source>
        <dbReference type="ARBA" id="ARBA00022806"/>
    </source>
</evidence>
<feature type="domain" description="DNA2/NAM7 helicase-like C-terminal" evidence="6">
    <location>
        <begin position="1279"/>
        <end position="1453"/>
    </location>
</feature>
<keyword evidence="4" id="KW-0067">ATP-binding</keyword>
<dbReference type="SUPFAM" id="SSF52540">
    <property type="entry name" value="P-loop containing nucleoside triphosphate hydrolases"/>
    <property type="match status" value="1"/>
</dbReference>
<dbReference type="CDD" id="cd18808">
    <property type="entry name" value="SF1_C_Upf1"/>
    <property type="match status" value="1"/>
</dbReference>
<dbReference type="InterPro" id="IPR047187">
    <property type="entry name" value="SF1_C_Upf1"/>
</dbReference>
<sequence length="1520" mass="171959">MANLNYKTYSMSSDPENNIRSYLLRKLPIYPLSSRQNRVYDAWLEPSAIAQFISLKQCSQFYKYEFDDEIEREARKEKDYKEAFEPLSTLLGKDGRDFEDEILEAVARGTHTGEIKKPDEDDGWEGNQKLLVNTLCDVAKHNPGSSPEVITQLRLAGVIGVWGISGDADLVYLWHEKDHIRIRVIDIKAAHEEKTYQQAQVAIYTLLLRQFLNEIGLGDCGISVEIEGGVIHRDEDITQVLDFGPSDIPLDDGTSEFQYHTEDGDVVLETYLSTGTSDELPEFDLDARETDIERLLSEGGRFDLLEQTDEQDIQYQLESKCSGCAYREACYTNAIENVSTSMLGISPGEQALLEEHDIETLDDLARLAYVPDNPRPIDYDGMDFRRNDTVNSLKAIPGIGTRLPRLVQHAQTMLGKLRPGSSSSYSSRGLPWIYGSGKGSLPADNPPFEADLAVPQQKLIRCYLHVQHDHRHDRISMVSGYVTATAYSGNGNDPITFSTLISTNETEADVLEQSLADLFNAIRTVATDIDCEHAAYPHLYLYTAQEKDALLDSLERCSDVNGASAMRDLLGLSGSVDQHETDQSMLSIVQNELHERVAFPTPNTGLIPAYHEYYPKEDDLPYSDSGWEYTRSDGVTVNLKEVFWHKIFDYRVPYQDDGDQFELVPGGDIESNKYYPSRVRQAQIPLEYVWVASGRIDNEWIREAKDEFDSVQQMDSFMYFDQNGRTYEITNEDVEMLGQKFAHAVAHIERCFQYRDLDAEKSPISTHDLPTFSSGESSIGRACREFLDMEFAAQKQETHQHYSLPLTQRIQCGDTIPMVVKSIEERGNGIRVDGILAYDGLFKERGEQVANACRKKGSDGATGGSWMVATPLDSRGRPKGSDKPEYIERGVPVTIDSLDIPNRQISLSLIHRHSTDREYVRWHRYWTTDPEKEDDSRLLLEENTVLALDPQLDDGNSQKSLDMLEYADCNPLVQSLEQIMDGSERHPTTDAFDAESVSEFHQWLDSNYFPPPNEKQADFLKEVNGKFSLLQGPPGTGKTSGALATTLLSRVYSYEKQNKSFAGVVSGASNKAVDETLEDTANCLAEFCADDSTSALSDFQLIRLTTEEPDDPLPNVEYLDYYNDDEAMVRLMNRVSPNEHLSMYSDENNPHTLIFTTPGRFYNMMKILSKSMGLEDPEGALEKRTQLFDLLAVDEGSMMQLPQFLLVGAFLEDHAQVLVAGDQRQMPPVLKHDWEDERRRTVTELSPHLSTLDYFRLLRGDEIENIEMDQIAHQPSAEIPLTPLEVTYRCHEVVADFLNRNLYEQDGITYRAVPQESYCIDDPSPTTDGIRAALDVDAPLVLILHSEDDSRQSNSTEAAIASALVYDLSLNNENAGVVTPHNAQRGFLRSHVNDIEVDTVERYQGGQRDTIMVSATASDPDFLESESDFILNPNRLNVAMSRMKKKLIVMASKRVFEMMPGDVREYERALLWKGLYRDLDVLDRDPAWEGSIDEFLGNSSPKFWFDKETDIEVYRLQARE</sequence>
<dbReference type="GO" id="GO:0043139">
    <property type="term" value="F:5'-3' DNA helicase activity"/>
    <property type="evidence" value="ECO:0007669"/>
    <property type="project" value="TreeGrafter"/>
</dbReference>
<dbReference type="Gene3D" id="3.90.320.10">
    <property type="match status" value="1"/>
</dbReference>
<dbReference type="InterPro" id="IPR038726">
    <property type="entry name" value="PDDEXK_AddAB-type"/>
</dbReference>
<evidence type="ECO:0000259" key="5">
    <source>
        <dbReference type="Pfam" id="PF12705"/>
    </source>
</evidence>
<evidence type="ECO:0000259" key="6">
    <source>
        <dbReference type="Pfam" id="PF13087"/>
    </source>
</evidence>
<evidence type="ECO:0008006" key="9">
    <source>
        <dbReference type="Google" id="ProtNLM"/>
    </source>
</evidence>
<organism evidence="7 8">
    <name type="scientific">Haladaptatus pallidirubidus</name>
    <dbReference type="NCBI Taxonomy" id="1008152"/>
    <lineage>
        <taxon>Archaea</taxon>
        <taxon>Methanobacteriati</taxon>
        <taxon>Methanobacteriota</taxon>
        <taxon>Stenosarchaea group</taxon>
        <taxon>Halobacteria</taxon>
        <taxon>Halobacteriales</taxon>
        <taxon>Haladaptataceae</taxon>
        <taxon>Haladaptatus</taxon>
    </lineage>
</organism>
<dbReference type="Pfam" id="PF13245">
    <property type="entry name" value="AAA_19"/>
    <property type="match status" value="1"/>
</dbReference>
<dbReference type="Gene3D" id="3.40.50.300">
    <property type="entry name" value="P-loop containing nucleotide triphosphate hydrolases"/>
    <property type="match status" value="2"/>
</dbReference>
<dbReference type="Pfam" id="PF12705">
    <property type="entry name" value="PDDEXK_1"/>
    <property type="match status" value="1"/>
</dbReference>
<protein>
    <recommendedName>
        <fullName evidence="9">DNA2/NAM7 helicase-like C-terminal domain-containing protein</fullName>
    </recommendedName>
</protein>
<dbReference type="InterPro" id="IPR027417">
    <property type="entry name" value="P-loop_NTPase"/>
</dbReference>